<dbReference type="EMBL" id="JAYMGO010000174">
    <property type="protein sequence ID" value="KAL1246664.1"/>
    <property type="molecule type" value="Genomic_DNA"/>
</dbReference>
<evidence type="ECO:0000313" key="2">
    <source>
        <dbReference type="Proteomes" id="UP001558613"/>
    </source>
</evidence>
<proteinExistence type="predicted"/>
<reference evidence="1 2" key="1">
    <citation type="submission" date="2023-09" db="EMBL/GenBank/DDBJ databases">
        <authorList>
            <person name="Wang M."/>
        </authorList>
    </citation>
    <scope>NUCLEOTIDE SEQUENCE [LARGE SCALE GENOMIC DNA]</scope>
    <source>
        <strain evidence="1">GT-2023</strain>
        <tissue evidence="1">Liver</tissue>
    </source>
</reference>
<sequence>TLTLQRGIDGLHGWGVNYRNKITGIKWIGAHLDVTDYRDHERKSAPPAVNQS</sequence>
<comment type="caution">
    <text evidence="1">The sequence shown here is derived from an EMBL/GenBank/DDBJ whole genome shotgun (WGS) entry which is preliminary data.</text>
</comment>
<evidence type="ECO:0000313" key="1">
    <source>
        <dbReference type="EMBL" id="KAL1246664.1"/>
    </source>
</evidence>
<keyword evidence="2" id="KW-1185">Reference proteome</keyword>
<gene>
    <name evidence="1" type="ORF">QQF64_034403</name>
</gene>
<organism evidence="1 2">
    <name type="scientific">Cirrhinus molitorella</name>
    <name type="common">mud carp</name>
    <dbReference type="NCBI Taxonomy" id="172907"/>
    <lineage>
        <taxon>Eukaryota</taxon>
        <taxon>Metazoa</taxon>
        <taxon>Chordata</taxon>
        <taxon>Craniata</taxon>
        <taxon>Vertebrata</taxon>
        <taxon>Euteleostomi</taxon>
        <taxon>Actinopterygii</taxon>
        <taxon>Neopterygii</taxon>
        <taxon>Teleostei</taxon>
        <taxon>Ostariophysi</taxon>
        <taxon>Cypriniformes</taxon>
        <taxon>Cyprinidae</taxon>
        <taxon>Labeoninae</taxon>
        <taxon>Labeonini</taxon>
        <taxon>Cirrhinus</taxon>
    </lineage>
</organism>
<dbReference type="Proteomes" id="UP001558613">
    <property type="component" value="Unassembled WGS sequence"/>
</dbReference>
<accession>A0ABR3L1A9</accession>
<feature type="non-terminal residue" evidence="1">
    <location>
        <position position="1"/>
    </location>
</feature>
<protein>
    <submittedName>
        <fullName evidence="1">Uncharacterized protein</fullName>
    </submittedName>
</protein>
<name>A0ABR3L1A9_9TELE</name>